<reference evidence="1" key="1">
    <citation type="journal article" date="2015" name="Nature">
        <title>Complex archaea that bridge the gap between prokaryotes and eukaryotes.</title>
        <authorList>
            <person name="Spang A."/>
            <person name="Saw J.H."/>
            <person name="Jorgensen S.L."/>
            <person name="Zaremba-Niedzwiedzka K."/>
            <person name="Martijn J."/>
            <person name="Lind A.E."/>
            <person name="van Eijk R."/>
            <person name="Schleper C."/>
            <person name="Guy L."/>
            <person name="Ettema T.J."/>
        </authorList>
    </citation>
    <scope>NUCLEOTIDE SEQUENCE</scope>
</reference>
<name>A0A0F9J4M7_9ZZZZ</name>
<comment type="caution">
    <text evidence="1">The sequence shown here is derived from an EMBL/GenBank/DDBJ whole genome shotgun (WGS) entry which is preliminary data.</text>
</comment>
<accession>A0A0F9J4M7</accession>
<gene>
    <name evidence="1" type="ORF">LCGC14_1575380</name>
</gene>
<protein>
    <submittedName>
        <fullName evidence="1">Uncharacterized protein</fullName>
    </submittedName>
</protein>
<dbReference type="AlphaFoldDB" id="A0A0F9J4M7"/>
<dbReference type="EMBL" id="LAZR01012334">
    <property type="protein sequence ID" value="KKM27374.1"/>
    <property type="molecule type" value="Genomic_DNA"/>
</dbReference>
<sequence>MEKKKRTNRTLWLPFVEEGVPLRKNEANHFAWRLRRYLEERIVGLRVESISFVTHAGIPVLQAYVKREKRRNHNCRGHSEESDMVEVFEGIGGPEIRLFVNDFHIATWMTGCDRFTTEMLDENFEEFAQVSMLAILGTWDLHNVTVCCSRWGEKKGKTVACCTAPA</sequence>
<organism evidence="1">
    <name type="scientific">marine sediment metagenome</name>
    <dbReference type="NCBI Taxonomy" id="412755"/>
    <lineage>
        <taxon>unclassified sequences</taxon>
        <taxon>metagenomes</taxon>
        <taxon>ecological metagenomes</taxon>
    </lineage>
</organism>
<proteinExistence type="predicted"/>
<evidence type="ECO:0000313" key="1">
    <source>
        <dbReference type="EMBL" id="KKM27374.1"/>
    </source>
</evidence>